<dbReference type="InParanoid" id="A0A804JDG9"/>
<dbReference type="Proteomes" id="UP000012960">
    <property type="component" value="Unplaced"/>
</dbReference>
<organism evidence="1 2">
    <name type="scientific">Musa acuminata subsp. malaccensis</name>
    <name type="common">Wild banana</name>
    <name type="synonym">Musa malaccensis</name>
    <dbReference type="NCBI Taxonomy" id="214687"/>
    <lineage>
        <taxon>Eukaryota</taxon>
        <taxon>Viridiplantae</taxon>
        <taxon>Streptophyta</taxon>
        <taxon>Embryophyta</taxon>
        <taxon>Tracheophyta</taxon>
        <taxon>Spermatophyta</taxon>
        <taxon>Magnoliopsida</taxon>
        <taxon>Liliopsida</taxon>
        <taxon>Zingiberales</taxon>
        <taxon>Musaceae</taxon>
        <taxon>Musa</taxon>
    </lineage>
</organism>
<dbReference type="AlphaFoldDB" id="A0A804JDG9"/>
<dbReference type="Gramene" id="Ma06_t06890.1">
    <property type="protein sequence ID" value="Ma06_p06890.1"/>
    <property type="gene ID" value="Ma06_g06890"/>
</dbReference>
<accession>A0A804JDG9</accession>
<dbReference type="EnsemblPlants" id="Ma06_t06890.1">
    <property type="protein sequence ID" value="Ma06_p06890.1"/>
    <property type="gene ID" value="Ma06_g06890"/>
</dbReference>
<name>A0A804JDG9_MUSAM</name>
<sequence>MKKIDPMVLFPIRQMASKQQCRSPLDL</sequence>
<proteinExistence type="predicted"/>
<keyword evidence="2" id="KW-1185">Reference proteome</keyword>
<protein>
    <submittedName>
        <fullName evidence="1">Uncharacterized protein</fullName>
    </submittedName>
</protein>
<reference evidence="1" key="1">
    <citation type="submission" date="2021-05" db="UniProtKB">
        <authorList>
            <consortium name="EnsemblPlants"/>
        </authorList>
    </citation>
    <scope>IDENTIFICATION</scope>
    <source>
        <strain evidence="1">subsp. malaccensis</strain>
    </source>
</reference>
<evidence type="ECO:0000313" key="2">
    <source>
        <dbReference type="Proteomes" id="UP000012960"/>
    </source>
</evidence>
<evidence type="ECO:0000313" key="1">
    <source>
        <dbReference type="EnsemblPlants" id="Ma06_p06890.1"/>
    </source>
</evidence>